<evidence type="ECO:0000256" key="5">
    <source>
        <dbReference type="ARBA" id="ARBA00022801"/>
    </source>
</evidence>
<feature type="region of interest" description="Disordered" evidence="12">
    <location>
        <begin position="1373"/>
        <end position="1403"/>
    </location>
</feature>
<keyword evidence="3" id="KW-0677">Repeat</keyword>
<dbReference type="InterPro" id="IPR006935">
    <property type="entry name" value="Helicase/UvrB_N"/>
</dbReference>
<dbReference type="PANTHER" id="PTHR14950">
    <property type="entry name" value="DICER-RELATED"/>
    <property type="match status" value="1"/>
</dbReference>
<dbReference type="Gene3D" id="1.10.1520.10">
    <property type="entry name" value="Ribonuclease III domain"/>
    <property type="match status" value="2"/>
</dbReference>
<keyword evidence="2" id="KW-0479">Metal-binding</keyword>
<feature type="domain" description="Helicase C-terminal" evidence="15">
    <location>
        <begin position="367"/>
        <end position="551"/>
    </location>
</feature>
<feature type="compositionally biased region" description="Acidic residues" evidence="12">
    <location>
        <begin position="1421"/>
        <end position="1434"/>
    </location>
</feature>
<evidence type="ECO:0000256" key="1">
    <source>
        <dbReference type="ARBA" id="ARBA00001936"/>
    </source>
</evidence>
<keyword evidence="10" id="KW-0464">Manganese</keyword>
<evidence type="ECO:0008006" key="19">
    <source>
        <dbReference type="Google" id="ProtNLM"/>
    </source>
</evidence>
<dbReference type="GO" id="GO:0004386">
    <property type="term" value="F:helicase activity"/>
    <property type="evidence" value="ECO:0007669"/>
    <property type="project" value="UniProtKB-KW"/>
</dbReference>
<dbReference type="SUPFAM" id="SSF69065">
    <property type="entry name" value="RNase III domain-like"/>
    <property type="match status" value="2"/>
</dbReference>
<dbReference type="SMART" id="SM00487">
    <property type="entry name" value="DEXDc"/>
    <property type="match status" value="1"/>
</dbReference>
<gene>
    <name evidence="17" type="ORF">L227DRAFT_654256</name>
</gene>
<organism evidence="17 18">
    <name type="scientific">Lentinus tigrinus ALCF2SS1-6</name>
    <dbReference type="NCBI Taxonomy" id="1328759"/>
    <lineage>
        <taxon>Eukaryota</taxon>
        <taxon>Fungi</taxon>
        <taxon>Dikarya</taxon>
        <taxon>Basidiomycota</taxon>
        <taxon>Agaricomycotina</taxon>
        <taxon>Agaricomycetes</taxon>
        <taxon>Polyporales</taxon>
        <taxon>Polyporaceae</taxon>
        <taxon>Lentinus</taxon>
    </lineage>
</organism>
<accession>A0A5C2S6G8</accession>
<dbReference type="Pfam" id="PF00271">
    <property type="entry name" value="Helicase_C"/>
    <property type="match status" value="1"/>
</dbReference>
<keyword evidence="8" id="KW-0460">Magnesium</keyword>
<dbReference type="InterPro" id="IPR001650">
    <property type="entry name" value="Helicase_C-like"/>
</dbReference>
<dbReference type="SMART" id="SM00535">
    <property type="entry name" value="RIBOc"/>
    <property type="match status" value="2"/>
</dbReference>
<dbReference type="GO" id="GO:0003677">
    <property type="term" value="F:DNA binding"/>
    <property type="evidence" value="ECO:0007669"/>
    <property type="project" value="InterPro"/>
</dbReference>
<evidence type="ECO:0000256" key="4">
    <source>
        <dbReference type="ARBA" id="ARBA00022741"/>
    </source>
</evidence>
<evidence type="ECO:0000259" key="14">
    <source>
        <dbReference type="PROSITE" id="PS51192"/>
    </source>
</evidence>
<feature type="domain" description="Dicer dsRNA-binding fold" evidence="16">
    <location>
        <begin position="555"/>
        <end position="655"/>
    </location>
</feature>
<evidence type="ECO:0000256" key="3">
    <source>
        <dbReference type="ARBA" id="ARBA00022737"/>
    </source>
</evidence>
<evidence type="ECO:0000313" key="18">
    <source>
        <dbReference type="Proteomes" id="UP000313359"/>
    </source>
</evidence>
<keyword evidence="5" id="KW-0378">Hydrolase</keyword>
<feature type="domain" description="RNase III" evidence="13">
    <location>
        <begin position="1117"/>
        <end position="1263"/>
    </location>
</feature>
<dbReference type="Gene3D" id="3.40.50.300">
    <property type="entry name" value="P-loop containing nucleotide triphosphate hydrolases"/>
    <property type="match status" value="2"/>
</dbReference>
<dbReference type="SUPFAM" id="SSF52540">
    <property type="entry name" value="P-loop containing nucleoside triphosphate hydrolases"/>
    <property type="match status" value="1"/>
</dbReference>
<protein>
    <recommendedName>
        <fullName evidence="19">P-loop containing nucleoside triphosphate hydrolase protein</fullName>
    </recommendedName>
</protein>
<keyword evidence="6" id="KW-0347">Helicase</keyword>
<dbReference type="PROSITE" id="PS50142">
    <property type="entry name" value="RNASE_3_2"/>
    <property type="match status" value="2"/>
</dbReference>
<dbReference type="PROSITE" id="PS51327">
    <property type="entry name" value="DICER_DSRBF"/>
    <property type="match status" value="1"/>
</dbReference>
<dbReference type="Pfam" id="PF04851">
    <property type="entry name" value="ResIII"/>
    <property type="match status" value="1"/>
</dbReference>
<dbReference type="PROSITE" id="PS51194">
    <property type="entry name" value="HELICASE_CTER"/>
    <property type="match status" value="1"/>
</dbReference>
<keyword evidence="11" id="KW-0694">RNA-binding</keyword>
<name>A0A5C2S6G8_9APHY</name>
<dbReference type="Pfam" id="PF03368">
    <property type="entry name" value="Dicer_dimer"/>
    <property type="match status" value="1"/>
</dbReference>
<comment type="similarity">
    <text evidence="11">Belongs to the helicase family. Dicer subfamily.</text>
</comment>
<sequence length="1457" mass="163407">MSVPLDQISDVLLPRRYQEEIFVRAQQSNVIAALDTGSGKTYISTLLIKWIVAENPGKEKIVVFLVPKVALVQQQGEFIAKQTSLRVRQFSGATAHEMGDRTGWKKEFDDSDVFVMTAQIFLNILTHSHWRMDKVSLLIFDECHHTRKNHAYNGIMREYFQTPPTSRPKIFGMTASPIWNPKNAAESLAILERNLDAKVIAVKEHVDELTGHAPRPEEYIQVYPAPPTSYPNYPTRSLRQRLDLENFPPDIGIPVDKIMTRYEVTFYSLGPFGAEYFLYTEIKQRVTQLIQELVENAMDTLTTDQYAMIVAGGASSNLAVTIPPQLRALETVLAEFQSFFVPEDGTEPTLIPLAWCSPKVKVLSEVLLTRYTSTFQGIVFVEQRHIASCLAAMLPRIPLLAHLIKSEGLVGHGTTGGGMTKAQLKGMANRGQQDTVKMFRDRQLNLLVATSVAEEGLDFPACDLVIRFDPVQHMVGYLQSRGRARHKTSTFIIMVQDGAQAQAERYLQFLHSEPHLKKVYQDRDIRAEVQQEEEVEDEVPDPDDLAERERYVVPSTGAILTYNSAIGLLNHLCSLIPRDRFTPMHTPKYSGDYSSTVQLPSSLPLPPELLVYNGPLRRSKKEAKRAAAFLAVKSLHALNVFDDYLLPAKSSHATDNEDPDGVAITDVSTIPDILNVRIRDPWCVGSTLWLHIVYVDGVATAGLVTGTSLPPTDLVASGNFISVANGTELVFHALDASSQRRAMQDYTRMGVWWCITGRGITLPLTCYLVPITRDLKVDYDAIELAIAHPYGSYNWDDIGEEQYGHLMYMNNKEFGRPLLLHKFRPDVTPLSTPPGGSKESAYPTYRDYWLHKYTRKNHAPHISTDGPCVEGLVLSRHSSSAYSLENKPVPAFGSKEPTTVIFPRELCRWILMPEHMWRTFFILPQLCHRITDVYRAREVRITLKLPPIVDDLLIQAITLPSANAGFNNQRLETFGDAVLKLCAVVHLYTKYPHRHEGQLDNMKRTSIANRTLLARALERGLEQHLSPETQSIRTWRYTVGSEEEQYSLRPVRSALRQFPRRSLQDCMEAILGASFATGGIDMALRAGTALGLSFGGPAPWYVRYSHLCPEAPVSPLFKDLQERLVYSFSHGQLLLEAITHPSFRTDNSSYQRLEFLGDALVDLVVTDYLYRKFPSATSGQLSWARSRAVCAPALACLAVKKLALHKLLLINNVELSMAISNYIPIFEEISAEEVVLHGWKYDPPKALSDVFESIMGALFIDCEWNYDKAAAIVEVIMEDLLVVLRPDLPKDPMTELMVWVAQSGCRCVSFSKSHSRPEVRRADCMSVLVHGKTVAGPVAARELSLAKGLASDLARAVLSDPDSPHHLSRVCECPKKGAPHSGQTQAQPQEPLPLDVPDKDELDDETDEGFFILARILLEETQEPVVEEEEEPGSDSERTEGNWVEEEEVAKMMQVDA</sequence>
<evidence type="ECO:0000256" key="8">
    <source>
        <dbReference type="ARBA" id="ARBA00022842"/>
    </source>
</evidence>
<dbReference type="InterPro" id="IPR005034">
    <property type="entry name" value="Dicer_dimerisation"/>
</dbReference>
<dbReference type="EMBL" id="ML122271">
    <property type="protein sequence ID" value="RPD59261.1"/>
    <property type="molecule type" value="Genomic_DNA"/>
</dbReference>
<dbReference type="Gene3D" id="3.30.160.380">
    <property type="entry name" value="Dicer dimerisation domain"/>
    <property type="match status" value="1"/>
</dbReference>
<evidence type="ECO:0000256" key="12">
    <source>
        <dbReference type="SAM" id="MobiDB-lite"/>
    </source>
</evidence>
<dbReference type="PROSITE" id="PS00517">
    <property type="entry name" value="RNASE_3_1"/>
    <property type="match status" value="1"/>
</dbReference>
<keyword evidence="4" id="KW-0547">Nucleotide-binding</keyword>
<evidence type="ECO:0000259" key="13">
    <source>
        <dbReference type="PROSITE" id="PS50142"/>
    </source>
</evidence>
<dbReference type="GO" id="GO:0046872">
    <property type="term" value="F:metal ion binding"/>
    <property type="evidence" value="ECO:0007669"/>
    <property type="project" value="UniProtKB-KW"/>
</dbReference>
<evidence type="ECO:0000256" key="11">
    <source>
        <dbReference type="PROSITE-ProRule" id="PRU00657"/>
    </source>
</evidence>
<dbReference type="Pfam" id="PF00636">
    <property type="entry name" value="Ribonuclease_3"/>
    <property type="match status" value="2"/>
</dbReference>
<proteinExistence type="inferred from homology"/>
<dbReference type="InterPro" id="IPR027417">
    <property type="entry name" value="P-loop_NTPase"/>
</dbReference>
<dbReference type="GO" id="GO:0005524">
    <property type="term" value="F:ATP binding"/>
    <property type="evidence" value="ECO:0007669"/>
    <property type="project" value="UniProtKB-KW"/>
</dbReference>
<evidence type="ECO:0000313" key="17">
    <source>
        <dbReference type="EMBL" id="RPD59261.1"/>
    </source>
</evidence>
<dbReference type="InterPro" id="IPR036389">
    <property type="entry name" value="RNase_III_sf"/>
</dbReference>
<evidence type="ECO:0000256" key="9">
    <source>
        <dbReference type="ARBA" id="ARBA00023158"/>
    </source>
</evidence>
<dbReference type="InterPro" id="IPR038248">
    <property type="entry name" value="Dicer_dimer_sf"/>
</dbReference>
<evidence type="ECO:0000256" key="6">
    <source>
        <dbReference type="ARBA" id="ARBA00022806"/>
    </source>
</evidence>
<dbReference type="GO" id="GO:0006396">
    <property type="term" value="P:RNA processing"/>
    <property type="evidence" value="ECO:0007669"/>
    <property type="project" value="InterPro"/>
</dbReference>
<dbReference type="GO" id="GO:0004525">
    <property type="term" value="F:ribonuclease III activity"/>
    <property type="evidence" value="ECO:0007669"/>
    <property type="project" value="InterPro"/>
</dbReference>
<keyword evidence="9" id="KW-0943">RNA-mediated gene silencing</keyword>
<dbReference type="PANTHER" id="PTHR14950:SF37">
    <property type="entry name" value="ENDORIBONUCLEASE DICER"/>
    <property type="match status" value="1"/>
</dbReference>
<evidence type="ECO:0000256" key="10">
    <source>
        <dbReference type="ARBA" id="ARBA00023211"/>
    </source>
</evidence>
<feature type="domain" description="RNase III" evidence="13">
    <location>
        <begin position="951"/>
        <end position="1079"/>
    </location>
</feature>
<reference evidence="17" key="1">
    <citation type="journal article" date="2018" name="Genome Biol. Evol.">
        <title>Genomics and development of Lentinus tigrinus, a white-rot wood-decaying mushroom with dimorphic fruiting bodies.</title>
        <authorList>
            <person name="Wu B."/>
            <person name="Xu Z."/>
            <person name="Knudson A."/>
            <person name="Carlson A."/>
            <person name="Chen N."/>
            <person name="Kovaka S."/>
            <person name="LaButti K."/>
            <person name="Lipzen A."/>
            <person name="Pennachio C."/>
            <person name="Riley R."/>
            <person name="Schakwitz W."/>
            <person name="Umezawa K."/>
            <person name="Ohm R.A."/>
            <person name="Grigoriev I.V."/>
            <person name="Nagy L.G."/>
            <person name="Gibbons J."/>
            <person name="Hibbett D."/>
        </authorList>
    </citation>
    <scope>NUCLEOTIDE SEQUENCE [LARGE SCALE GENOMIC DNA]</scope>
    <source>
        <strain evidence="17">ALCF2SS1-6</strain>
    </source>
</reference>
<comment type="cofactor">
    <cofactor evidence="1">
        <name>Mn(2+)</name>
        <dbReference type="ChEBI" id="CHEBI:29035"/>
    </cofactor>
</comment>
<dbReference type="GO" id="GO:0031047">
    <property type="term" value="P:regulatory ncRNA-mediated gene silencing"/>
    <property type="evidence" value="ECO:0007669"/>
    <property type="project" value="UniProtKB-KW"/>
</dbReference>
<feature type="domain" description="Helicase ATP-binding" evidence="14">
    <location>
        <begin position="21"/>
        <end position="195"/>
    </location>
</feature>
<dbReference type="STRING" id="1328759.A0A5C2S6G8"/>
<evidence type="ECO:0000256" key="2">
    <source>
        <dbReference type="ARBA" id="ARBA00022723"/>
    </source>
</evidence>
<dbReference type="GO" id="GO:0003723">
    <property type="term" value="F:RNA binding"/>
    <property type="evidence" value="ECO:0007669"/>
    <property type="project" value="UniProtKB-UniRule"/>
</dbReference>
<dbReference type="CDD" id="cd00593">
    <property type="entry name" value="RIBOc"/>
    <property type="match status" value="2"/>
</dbReference>
<evidence type="ECO:0000259" key="15">
    <source>
        <dbReference type="PROSITE" id="PS51194"/>
    </source>
</evidence>
<evidence type="ECO:0000259" key="16">
    <source>
        <dbReference type="PROSITE" id="PS51327"/>
    </source>
</evidence>
<dbReference type="Proteomes" id="UP000313359">
    <property type="component" value="Unassembled WGS sequence"/>
</dbReference>
<keyword evidence="7" id="KW-0067">ATP-binding</keyword>
<keyword evidence="18" id="KW-1185">Reference proteome</keyword>
<dbReference type="InterPro" id="IPR000999">
    <property type="entry name" value="RNase_III_dom"/>
</dbReference>
<feature type="region of interest" description="Disordered" evidence="12">
    <location>
        <begin position="1421"/>
        <end position="1457"/>
    </location>
</feature>
<dbReference type="InterPro" id="IPR014001">
    <property type="entry name" value="Helicase_ATP-bd"/>
</dbReference>
<dbReference type="SMART" id="SM00490">
    <property type="entry name" value="HELICc"/>
    <property type="match status" value="1"/>
</dbReference>
<dbReference type="CDD" id="cd18034">
    <property type="entry name" value="DEXHc_dicer"/>
    <property type="match status" value="1"/>
</dbReference>
<dbReference type="PROSITE" id="PS51192">
    <property type="entry name" value="HELICASE_ATP_BIND_1"/>
    <property type="match status" value="1"/>
</dbReference>
<dbReference type="OrthoDB" id="416741at2759"/>
<evidence type="ECO:0000256" key="7">
    <source>
        <dbReference type="ARBA" id="ARBA00022840"/>
    </source>
</evidence>